<keyword evidence="3" id="KW-1185">Reference proteome</keyword>
<proteinExistence type="predicted"/>
<evidence type="ECO:0000256" key="1">
    <source>
        <dbReference type="SAM" id="MobiDB-lite"/>
    </source>
</evidence>
<gene>
    <name evidence="2" type="ORF">ECRASSUSDP1_LOCUS23588</name>
</gene>
<evidence type="ECO:0000313" key="3">
    <source>
        <dbReference type="Proteomes" id="UP001295684"/>
    </source>
</evidence>
<name>A0AAD1Y1K1_EUPCR</name>
<dbReference type="Proteomes" id="UP001295684">
    <property type="component" value="Unassembled WGS sequence"/>
</dbReference>
<reference evidence="2" key="1">
    <citation type="submission" date="2023-07" db="EMBL/GenBank/DDBJ databases">
        <authorList>
            <consortium name="AG Swart"/>
            <person name="Singh M."/>
            <person name="Singh A."/>
            <person name="Seah K."/>
            <person name="Emmerich C."/>
        </authorList>
    </citation>
    <scope>NUCLEOTIDE SEQUENCE</scope>
    <source>
        <strain evidence="2">DP1</strain>
    </source>
</reference>
<sequence>MENSLAILHFLSPHILSSTTNLPIFSIIRATKTLQTPISPNHKKNLLSLPPPLPHLLQTHFSPTKLPTPKISSQSPLLTQNSLCSTQRPN</sequence>
<protein>
    <submittedName>
        <fullName evidence="2">Uncharacterized protein</fullName>
    </submittedName>
</protein>
<dbReference type="EMBL" id="CAMPGE010024270">
    <property type="protein sequence ID" value="CAI2382120.1"/>
    <property type="molecule type" value="Genomic_DNA"/>
</dbReference>
<feature type="compositionally biased region" description="Polar residues" evidence="1">
    <location>
        <begin position="70"/>
        <end position="90"/>
    </location>
</feature>
<dbReference type="AlphaFoldDB" id="A0AAD1Y1K1"/>
<evidence type="ECO:0000313" key="2">
    <source>
        <dbReference type="EMBL" id="CAI2382120.1"/>
    </source>
</evidence>
<organism evidence="2 3">
    <name type="scientific">Euplotes crassus</name>
    <dbReference type="NCBI Taxonomy" id="5936"/>
    <lineage>
        <taxon>Eukaryota</taxon>
        <taxon>Sar</taxon>
        <taxon>Alveolata</taxon>
        <taxon>Ciliophora</taxon>
        <taxon>Intramacronucleata</taxon>
        <taxon>Spirotrichea</taxon>
        <taxon>Hypotrichia</taxon>
        <taxon>Euplotida</taxon>
        <taxon>Euplotidae</taxon>
        <taxon>Moneuplotes</taxon>
    </lineage>
</organism>
<feature type="region of interest" description="Disordered" evidence="1">
    <location>
        <begin position="58"/>
        <end position="90"/>
    </location>
</feature>
<comment type="caution">
    <text evidence="2">The sequence shown here is derived from an EMBL/GenBank/DDBJ whole genome shotgun (WGS) entry which is preliminary data.</text>
</comment>
<accession>A0AAD1Y1K1</accession>